<keyword evidence="2" id="KW-1185">Reference proteome</keyword>
<gene>
    <name evidence="1" type="ORF">Q4481_09770</name>
</gene>
<dbReference type="EMBL" id="JAUOZU010000007">
    <property type="protein sequence ID" value="MDO6964245.1"/>
    <property type="molecule type" value="Genomic_DNA"/>
</dbReference>
<dbReference type="RefSeq" id="WP_304376172.1">
    <property type="nucleotide sequence ID" value="NZ_JAUOZU010000007.1"/>
</dbReference>
<proteinExistence type="predicted"/>
<evidence type="ECO:0000313" key="2">
    <source>
        <dbReference type="Proteomes" id="UP001174932"/>
    </source>
</evidence>
<protein>
    <recommendedName>
        <fullName evidence="3">Flagellin C-terminal domain-containing protein</fullName>
    </recommendedName>
</protein>
<name>A0ABT8YKN8_9HYPH</name>
<dbReference type="Proteomes" id="UP001174932">
    <property type="component" value="Unassembled WGS sequence"/>
</dbReference>
<accession>A0ABT8YKN8</accession>
<evidence type="ECO:0008006" key="3">
    <source>
        <dbReference type="Google" id="ProtNLM"/>
    </source>
</evidence>
<reference evidence="1" key="2">
    <citation type="submission" date="2023-07" db="EMBL/GenBank/DDBJ databases">
        <authorList>
            <person name="Shen H."/>
        </authorList>
    </citation>
    <scope>NUCLEOTIDE SEQUENCE</scope>
    <source>
        <strain evidence="1">TNR-22</strain>
    </source>
</reference>
<dbReference type="Gene3D" id="1.20.1330.10">
    <property type="entry name" value="f41 fragment of flagellin, N-terminal domain"/>
    <property type="match status" value="1"/>
</dbReference>
<sequence length="214" mass="23207">MLAATTSTNRDRLNSAITKDKEQLRSLAESAAISGDNWLKLDVGRTPGPVELVSAVNLAEDGTAELKTIDFDTTGTALISDDNPEDGILTSTYDVFGRSGDFYSYHLIDNGAISDEIAVTDEHSHDEISGMIEVADRIRVALREAGERVGAVQDRLAEDDNTIPTLIDSLELTSAKETEDADAETKATDIRTQLLTMMLNIANNDPTAFRKLFA</sequence>
<comment type="caution">
    <text evidence="1">The sequence shown here is derived from an EMBL/GenBank/DDBJ whole genome shotgun (WGS) entry which is preliminary data.</text>
</comment>
<reference evidence="1" key="1">
    <citation type="journal article" date="2015" name="Int. J. Syst. Evol. Microbiol.">
        <title>Rhizobium alvei sp. nov., isolated from a freshwater river.</title>
        <authorList>
            <person name="Sheu S.Y."/>
            <person name="Huang H.W."/>
            <person name="Young C.C."/>
            <person name="Chen W.M."/>
        </authorList>
    </citation>
    <scope>NUCLEOTIDE SEQUENCE</scope>
    <source>
        <strain evidence="1">TNR-22</strain>
    </source>
</reference>
<evidence type="ECO:0000313" key="1">
    <source>
        <dbReference type="EMBL" id="MDO6964245.1"/>
    </source>
</evidence>
<organism evidence="1 2">
    <name type="scientific">Rhizobium alvei</name>
    <dbReference type="NCBI Taxonomy" id="1132659"/>
    <lineage>
        <taxon>Bacteria</taxon>
        <taxon>Pseudomonadati</taxon>
        <taxon>Pseudomonadota</taxon>
        <taxon>Alphaproteobacteria</taxon>
        <taxon>Hyphomicrobiales</taxon>
        <taxon>Rhizobiaceae</taxon>
        <taxon>Rhizobium/Agrobacterium group</taxon>
        <taxon>Rhizobium</taxon>
    </lineage>
</organism>